<evidence type="ECO:0000256" key="5">
    <source>
        <dbReference type="ARBA" id="ARBA00022694"/>
    </source>
</evidence>
<feature type="binding site" evidence="9">
    <location>
        <begin position="39"/>
        <end position="41"/>
    </location>
    <ligand>
        <name>FMN</name>
        <dbReference type="ChEBI" id="CHEBI:58210"/>
    </ligand>
</feature>
<feature type="domain" description="DUS-like FMN-binding" evidence="13">
    <location>
        <begin position="37"/>
        <end position="351"/>
    </location>
</feature>
<gene>
    <name evidence="9" type="primary">dusA</name>
    <name evidence="14" type="ordered locus">Thicy_0792</name>
</gene>
<dbReference type="GO" id="GO:0000049">
    <property type="term" value="F:tRNA binding"/>
    <property type="evidence" value="ECO:0007669"/>
    <property type="project" value="UniProtKB-UniRule"/>
</dbReference>
<evidence type="ECO:0000256" key="2">
    <source>
        <dbReference type="ARBA" id="ARBA00022555"/>
    </source>
</evidence>
<accession>F6DCH8</accession>
<comment type="catalytic activity">
    <reaction evidence="9">
        <text>5,6-dihydrouridine(20) in tRNA + NADP(+) = uridine(20) in tRNA + NADPH + H(+)</text>
        <dbReference type="Rhea" id="RHEA:53336"/>
        <dbReference type="Rhea" id="RHEA-COMP:13533"/>
        <dbReference type="Rhea" id="RHEA-COMP:13534"/>
        <dbReference type="ChEBI" id="CHEBI:15378"/>
        <dbReference type="ChEBI" id="CHEBI:57783"/>
        <dbReference type="ChEBI" id="CHEBI:58349"/>
        <dbReference type="ChEBI" id="CHEBI:65315"/>
        <dbReference type="ChEBI" id="CHEBI:74443"/>
        <dbReference type="EC" id="1.3.1.91"/>
    </reaction>
</comment>
<keyword evidence="4 9" id="KW-0288">FMN</keyword>
<comment type="similarity">
    <text evidence="9">Belongs to the Dus family. DusA subfamily.</text>
</comment>
<keyword evidence="2 9" id="KW-0820">tRNA-binding</keyword>
<dbReference type="PANTHER" id="PTHR42907">
    <property type="entry name" value="FMN-LINKED OXIDOREDUCTASES SUPERFAMILY PROTEIN"/>
    <property type="match status" value="1"/>
</dbReference>
<feature type="binding site" evidence="9 12">
    <location>
        <begin position="262"/>
        <end position="263"/>
    </location>
    <ligand>
        <name>FMN</name>
        <dbReference type="ChEBI" id="CHEBI:58210"/>
    </ligand>
</feature>
<comment type="catalytic activity">
    <reaction evidence="9">
        <text>5,6-dihydrouridine(20) in tRNA + NAD(+) = uridine(20) in tRNA + NADH + H(+)</text>
        <dbReference type="Rhea" id="RHEA:53340"/>
        <dbReference type="Rhea" id="RHEA-COMP:13533"/>
        <dbReference type="Rhea" id="RHEA-COMP:13534"/>
        <dbReference type="ChEBI" id="CHEBI:15378"/>
        <dbReference type="ChEBI" id="CHEBI:57540"/>
        <dbReference type="ChEBI" id="CHEBI:57945"/>
        <dbReference type="ChEBI" id="CHEBI:65315"/>
        <dbReference type="ChEBI" id="CHEBI:74443"/>
        <dbReference type="EC" id="1.3.1.91"/>
    </reaction>
</comment>
<evidence type="ECO:0000313" key="14">
    <source>
        <dbReference type="EMBL" id="AEG31564.1"/>
    </source>
</evidence>
<keyword evidence="6 9" id="KW-0521">NADP</keyword>
<sequence>MRNQLVYNGTSLLITRTIENLVTLSSSYSNSANGFSVAPMLDWTDRHCRYFHRLMTQQAWLYSEMVTTGAMIYGNNLPRFIGRDPADKPVVLQLGGSKPDELAQCAKLGEEWGYNEINLNVGCPSDRVQNNLIGACLMAHPALVADGVAAMKDAVTIPVTVKCRIGIDDQEDYQTLAAFIAGLVAAGVDGVIIHARKAWLQGLSPKENRDVPPLNYTWVHQIKADFPQLAISINGGLKTLADAQSHLCECDGLVGVDGVMMGRAIYENPYLLADVDGEFYADQRPALSRGDVLMAIYPYIEQHLQNGGRLNHITRHMMGLFHGCPGGRLWRRSLSEQACLPNAGIEVLQQAYQRVQIETERMAEQEARRAVS</sequence>
<dbReference type="InterPro" id="IPR035587">
    <property type="entry name" value="DUS-like_FMN-bd"/>
</dbReference>
<dbReference type="NCBIfam" id="TIGR00742">
    <property type="entry name" value="yjbN"/>
    <property type="match status" value="1"/>
</dbReference>
<evidence type="ECO:0000256" key="6">
    <source>
        <dbReference type="ARBA" id="ARBA00022857"/>
    </source>
</evidence>
<comment type="catalytic activity">
    <reaction evidence="9">
        <text>5,6-dihydrouridine(20a) in tRNA + NADP(+) = uridine(20a) in tRNA + NADPH + H(+)</text>
        <dbReference type="Rhea" id="RHEA:53344"/>
        <dbReference type="Rhea" id="RHEA-COMP:13535"/>
        <dbReference type="Rhea" id="RHEA-COMP:13536"/>
        <dbReference type="ChEBI" id="CHEBI:15378"/>
        <dbReference type="ChEBI" id="CHEBI:57783"/>
        <dbReference type="ChEBI" id="CHEBI:58349"/>
        <dbReference type="ChEBI" id="CHEBI:65315"/>
        <dbReference type="ChEBI" id="CHEBI:74443"/>
    </reaction>
</comment>
<dbReference type="HAMAP" id="MF_02041">
    <property type="entry name" value="DusA_subfam"/>
    <property type="match status" value="1"/>
</dbReference>
<dbReference type="InterPro" id="IPR018517">
    <property type="entry name" value="tRNA_hU_synthase_CS"/>
</dbReference>
<evidence type="ECO:0000256" key="1">
    <source>
        <dbReference type="ARBA" id="ARBA00001917"/>
    </source>
</evidence>
<dbReference type="GO" id="GO:0050660">
    <property type="term" value="F:flavin adenine dinucleotide binding"/>
    <property type="evidence" value="ECO:0007669"/>
    <property type="project" value="InterPro"/>
</dbReference>
<dbReference type="eggNOG" id="COG0042">
    <property type="taxonomic scope" value="Bacteria"/>
</dbReference>
<dbReference type="Gene3D" id="1.20.120.1460">
    <property type="match status" value="1"/>
</dbReference>
<dbReference type="Pfam" id="PF01207">
    <property type="entry name" value="Dus"/>
    <property type="match status" value="1"/>
</dbReference>
<dbReference type="GO" id="GO:0010181">
    <property type="term" value="F:FMN binding"/>
    <property type="evidence" value="ECO:0007669"/>
    <property type="project" value="UniProtKB-UniRule"/>
</dbReference>
<dbReference type="NCBIfam" id="NF008774">
    <property type="entry name" value="PRK11815.1"/>
    <property type="match status" value="1"/>
</dbReference>
<feature type="active site" description="Proton donor" evidence="9 11">
    <location>
        <position position="123"/>
    </location>
</feature>
<dbReference type="InterPro" id="IPR004653">
    <property type="entry name" value="DusA"/>
</dbReference>
<feature type="binding site" evidence="9 12">
    <location>
        <position position="162"/>
    </location>
    <ligand>
        <name>FMN</name>
        <dbReference type="ChEBI" id="CHEBI:58210"/>
    </ligand>
</feature>
<evidence type="ECO:0000256" key="10">
    <source>
        <dbReference type="PIRNR" id="PIRNR006621"/>
    </source>
</evidence>
<dbReference type="CDD" id="cd02801">
    <property type="entry name" value="DUS_like_FMN"/>
    <property type="match status" value="1"/>
</dbReference>
<feature type="site" description="Interacts with tRNA" evidence="9">
    <location>
        <position position="209"/>
    </location>
</feature>
<feature type="site" description="Interacts with tRNA; defines subfamily-specific binding signature" evidence="9">
    <location>
        <position position="331"/>
    </location>
</feature>
<organism evidence="14 15">
    <name type="scientific">Thiomicrospira cyclica (strain DSM 14477 / JCM 11371 / ALM1)</name>
    <name type="common">Thioalkalimicrobium cyclicum</name>
    <dbReference type="NCBI Taxonomy" id="717773"/>
    <lineage>
        <taxon>Bacteria</taxon>
        <taxon>Pseudomonadati</taxon>
        <taxon>Pseudomonadota</taxon>
        <taxon>Gammaproteobacteria</taxon>
        <taxon>Thiotrichales</taxon>
        <taxon>Piscirickettsiaceae</taxon>
        <taxon>Thiomicrospira</taxon>
    </lineage>
</organism>
<evidence type="ECO:0000256" key="9">
    <source>
        <dbReference type="HAMAP-Rule" id="MF_02041"/>
    </source>
</evidence>
<keyword evidence="3 9" id="KW-0285">Flavoprotein</keyword>
<dbReference type="EC" id="1.3.1.91" evidence="9"/>
<dbReference type="Proteomes" id="UP000009232">
    <property type="component" value="Chromosome"/>
</dbReference>
<dbReference type="KEGG" id="tcy:Thicy_0792"/>
<comment type="similarity">
    <text evidence="10">Belongs to the dus family.</text>
</comment>
<dbReference type="GO" id="GO:0102266">
    <property type="term" value="F:tRNA-dihydrouridine20a synthase activity"/>
    <property type="evidence" value="ECO:0007669"/>
    <property type="project" value="RHEA"/>
</dbReference>
<dbReference type="HOGENOM" id="CLU_013299_2_1_6"/>
<dbReference type="OrthoDB" id="9783413at2"/>
<reference evidence="14 15" key="1">
    <citation type="submission" date="2011-05" db="EMBL/GenBank/DDBJ databases">
        <title>Complete sequence of Thioalkalimicrobium cyclicum ALM1.</title>
        <authorList>
            <consortium name="US DOE Joint Genome Institute"/>
            <person name="Lucas S."/>
            <person name="Han J."/>
            <person name="Lapidus A."/>
            <person name="Cheng J.-F."/>
            <person name="Goodwin L."/>
            <person name="Pitluck S."/>
            <person name="Peters L."/>
            <person name="Mikhailova N."/>
            <person name="Davenport K."/>
            <person name="Han C."/>
            <person name="Tapia R."/>
            <person name="Land M."/>
            <person name="Hauser L."/>
            <person name="Kyrpides N."/>
            <person name="Ivanova N."/>
            <person name="Pagani I."/>
            <person name="Kappler U."/>
            <person name="Woyke T."/>
        </authorList>
    </citation>
    <scope>NUCLEOTIDE SEQUENCE [LARGE SCALE GENOMIC DNA]</scope>
    <source>
        <strain evidence="15">DSM 14477 / JCM 11371 / ALM1</strain>
    </source>
</reference>
<comment type="catalytic activity">
    <reaction evidence="9">
        <text>5,6-dihydrouridine(20a) in tRNA + NAD(+) = uridine(20a) in tRNA + NADH + H(+)</text>
        <dbReference type="Rhea" id="RHEA:53348"/>
        <dbReference type="Rhea" id="RHEA-COMP:13535"/>
        <dbReference type="Rhea" id="RHEA-COMP:13536"/>
        <dbReference type="ChEBI" id="CHEBI:15378"/>
        <dbReference type="ChEBI" id="CHEBI:57540"/>
        <dbReference type="ChEBI" id="CHEBI:57945"/>
        <dbReference type="ChEBI" id="CHEBI:65315"/>
        <dbReference type="ChEBI" id="CHEBI:74443"/>
    </reaction>
</comment>
<proteinExistence type="inferred from homology"/>
<feature type="binding site" evidence="9 12">
    <location>
        <begin position="234"/>
        <end position="236"/>
    </location>
    <ligand>
        <name>FMN</name>
        <dbReference type="ChEBI" id="CHEBI:58210"/>
    </ligand>
</feature>
<dbReference type="PANTHER" id="PTHR42907:SF1">
    <property type="entry name" value="FMN-LINKED OXIDOREDUCTASES SUPERFAMILY PROTEIN"/>
    <property type="match status" value="1"/>
</dbReference>
<evidence type="ECO:0000256" key="8">
    <source>
        <dbReference type="ARBA" id="ARBA00023002"/>
    </source>
</evidence>
<evidence type="ECO:0000256" key="12">
    <source>
        <dbReference type="PIRSR" id="PIRSR006621-2"/>
    </source>
</evidence>
<name>F6DCH8_THICA</name>
<keyword evidence="5 9" id="KW-0819">tRNA processing</keyword>
<keyword evidence="7 9" id="KW-0694">RNA-binding</keyword>
<evidence type="ECO:0000256" key="3">
    <source>
        <dbReference type="ARBA" id="ARBA00022630"/>
    </source>
</evidence>
<dbReference type="AlphaFoldDB" id="F6DCH8"/>
<dbReference type="STRING" id="717773.Thicy_0792"/>
<evidence type="ECO:0000256" key="11">
    <source>
        <dbReference type="PIRSR" id="PIRSR006621-1"/>
    </source>
</evidence>
<feature type="binding site" evidence="9 12">
    <location>
        <position position="93"/>
    </location>
    <ligand>
        <name>FMN</name>
        <dbReference type="ChEBI" id="CHEBI:58210"/>
    </ligand>
</feature>
<keyword evidence="15" id="KW-1185">Reference proteome</keyword>
<evidence type="ECO:0000313" key="15">
    <source>
        <dbReference type="Proteomes" id="UP000009232"/>
    </source>
</evidence>
<comment type="function">
    <text evidence="9">Catalyzes the synthesis of 5,6-dihydrouridine (D), a modified base found in the D-loop of most tRNAs, via the reduction of the C5-C6 double bond in target uridines. Specifically modifies U20 and U20a in tRNAs.</text>
</comment>
<dbReference type="InterPro" id="IPR013785">
    <property type="entry name" value="Aldolase_TIM"/>
</dbReference>
<feature type="site" description="Interacts with tRNA; defines subfamily-specific binding signature" evidence="9">
    <location>
        <position position="206"/>
    </location>
</feature>
<dbReference type="Gene3D" id="3.20.20.70">
    <property type="entry name" value="Aldolase class I"/>
    <property type="match status" value="1"/>
</dbReference>
<evidence type="ECO:0000256" key="4">
    <source>
        <dbReference type="ARBA" id="ARBA00022643"/>
    </source>
</evidence>
<dbReference type="SUPFAM" id="SSF51395">
    <property type="entry name" value="FMN-linked oxidoreductases"/>
    <property type="match status" value="1"/>
</dbReference>
<dbReference type="InterPro" id="IPR001269">
    <property type="entry name" value="DUS_fam"/>
</dbReference>
<dbReference type="PIRSF" id="PIRSF006621">
    <property type="entry name" value="Dus"/>
    <property type="match status" value="1"/>
</dbReference>
<evidence type="ECO:0000256" key="7">
    <source>
        <dbReference type="ARBA" id="ARBA00022884"/>
    </source>
</evidence>
<dbReference type="PROSITE" id="PS01136">
    <property type="entry name" value="UPF0034"/>
    <property type="match status" value="1"/>
</dbReference>
<feature type="site" description="Interacts with tRNA" evidence="9">
    <location>
        <position position="120"/>
    </location>
</feature>
<dbReference type="EMBL" id="CP002776">
    <property type="protein sequence ID" value="AEG31564.1"/>
    <property type="molecule type" value="Genomic_DNA"/>
</dbReference>
<keyword evidence="8 9" id="KW-0560">Oxidoreductase</keyword>
<feature type="binding site" evidence="9 12">
    <location>
        <position position="194"/>
    </location>
    <ligand>
        <name>FMN</name>
        <dbReference type="ChEBI" id="CHEBI:58210"/>
    </ligand>
</feature>
<keyword evidence="12" id="KW-0547">Nucleotide-binding</keyword>
<protein>
    <recommendedName>
        <fullName evidence="9">tRNA-dihydrouridine(20/20a) synthase</fullName>
        <ecNumber evidence="9">1.3.1.91</ecNumber>
    </recommendedName>
    <alternativeName>
        <fullName evidence="9">U20-specific dihydrouridine synthase</fullName>
        <shortName evidence="9">U20-specific Dus</shortName>
    </alternativeName>
    <alternativeName>
        <fullName evidence="9">tRNA-dihydrouridine synthase A</fullName>
    </alternativeName>
</protein>
<comment type="cofactor">
    <cofactor evidence="1 9 10 12">
        <name>FMN</name>
        <dbReference type="ChEBI" id="CHEBI:58210"/>
    </cofactor>
</comment>
<dbReference type="GO" id="GO:0102264">
    <property type="term" value="F:tRNA-dihydrouridine20 synthase activity"/>
    <property type="evidence" value="ECO:0007669"/>
    <property type="project" value="UniProtKB-EC"/>
</dbReference>
<feature type="site" description="Interacts with tRNA; defines subfamily-specific binding signature" evidence="9">
    <location>
        <position position="328"/>
    </location>
</feature>
<evidence type="ECO:0000259" key="13">
    <source>
        <dbReference type="Pfam" id="PF01207"/>
    </source>
</evidence>